<evidence type="ECO:0000313" key="3">
    <source>
        <dbReference type="WBParaSite" id="maker-unitig_9243-snap-gene-0.1-mRNA-1"/>
    </source>
</evidence>
<organism evidence="2 3">
    <name type="scientific">Macrostomum lignano</name>
    <dbReference type="NCBI Taxonomy" id="282301"/>
    <lineage>
        <taxon>Eukaryota</taxon>
        <taxon>Metazoa</taxon>
        <taxon>Spiralia</taxon>
        <taxon>Lophotrochozoa</taxon>
        <taxon>Platyhelminthes</taxon>
        <taxon>Rhabditophora</taxon>
        <taxon>Macrostomorpha</taxon>
        <taxon>Macrostomida</taxon>
        <taxon>Macrostomidae</taxon>
        <taxon>Macrostomum</taxon>
    </lineage>
</organism>
<feature type="compositionally biased region" description="Basic and acidic residues" evidence="1">
    <location>
        <begin position="39"/>
        <end position="52"/>
    </location>
</feature>
<dbReference type="WBParaSite" id="maker-unitig_9243-snap-gene-0.1-mRNA-1">
    <property type="protein sequence ID" value="maker-unitig_9243-snap-gene-0.1-mRNA-1"/>
    <property type="gene ID" value="maker-unitig_9243-snap-gene-0.1"/>
</dbReference>
<reference evidence="3" key="1">
    <citation type="submission" date="2016-11" db="UniProtKB">
        <authorList>
            <consortium name="WormBaseParasite"/>
        </authorList>
    </citation>
    <scope>IDENTIFICATION</scope>
</reference>
<feature type="region of interest" description="Disordered" evidence="1">
    <location>
        <begin position="548"/>
        <end position="594"/>
    </location>
</feature>
<proteinExistence type="predicted"/>
<feature type="compositionally biased region" description="Low complexity" evidence="1">
    <location>
        <begin position="86"/>
        <end position="114"/>
    </location>
</feature>
<feature type="compositionally biased region" description="Basic and acidic residues" evidence="1">
    <location>
        <begin position="572"/>
        <end position="587"/>
    </location>
</feature>
<feature type="compositionally biased region" description="Low complexity" evidence="1">
    <location>
        <begin position="341"/>
        <end position="369"/>
    </location>
</feature>
<feature type="region of interest" description="Disordered" evidence="1">
    <location>
        <begin position="279"/>
        <end position="369"/>
    </location>
</feature>
<dbReference type="Proteomes" id="UP000095280">
    <property type="component" value="Unplaced"/>
</dbReference>
<feature type="region of interest" description="Disordered" evidence="1">
    <location>
        <begin position="467"/>
        <end position="525"/>
    </location>
</feature>
<protein>
    <submittedName>
        <fullName evidence="3">Microtubule-associated protein futsch</fullName>
    </submittedName>
</protein>
<keyword evidence="2" id="KW-1185">Reference proteome</keyword>
<feature type="compositionally biased region" description="Polar residues" evidence="1">
    <location>
        <begin position="325"/>
        <end position="335"/>
    </location>
</feature>
<feature type="compositionally biased region" description="Low complexity" evidence="1">
    <location>
        <begin position="280"/>
        <end position="317"/>
    </location>
</feature>
<feature type="region of interest" description="Disordered" evidence="1">
    <location>
        <begin position="1"/>
        <end position="114"/>
    </location>
</feature>
<evidence type="ECO:0000313" key="2">
    <source>
        <dbReference type="Proteomes" id="UP000095280"/>
    </source>
</evidence>
<accession>A0A1I8FUD8</accession>
<evidence type="ECO:0000256" key="1">
    <source>
        <dbReference type="SAM" id="MobiDB-lite"/>
    </source>
</evidence>
<feature type="compositionally biased region" description="Basic and acidic residues" evidence="1">
    <location>
        <begin position="63"/>
        <end position="81"/>
    </location>
</feature>
<name>A0A1I8FUD8_9PLAT</name>
<sequence>ANQKRLQATGQGDAGGQGVSQEEEAGDYNNAEYYDIGNDNEKTEHCRIDNRNNAHYTGNTGRRKGDLPDAVHHEQEIDRTTRQKKSTTTAGRSTTSTSTKRPTTASTAAAKTTKAPVLTTTTKRRRVCKKKMAFDSNVLRPEDVVEVKRVPQNEPYDEPEKKSLLPGRRGLPLRKGDTLVRIDLSRLPEGSRVAEIKVSADKPKRITKVSVTEVTNNERTPVGKAEQPGDEPLSRDDLESIPLTPTRRTPDLIEVRIRRGSKRPVRVTLEVKVCLKKKPATTTTQSTTTSATTTRRPSTAGLTTETTRTTRGTPAGEKVTFPMPSITSRKSTGRTTRQKKSTTTAGRSTTSTSTKRPTTASTAAAKTTKAPVLTTTTKRRRVCKKKMAFDSNVLRPEDVVEVKRVPQNEPYDEPEKKSLLPGRRGLPLRKGDTLVRIDLSRLPEGSRVAEIKVSADKPKRITKVSVTEVTNNERTPVGKAEQPGDEPLSRDDLESIPLTPTRRTPDLIEGDAGGQGVSQEEAGDYNNAEYYDIGNDNEKTEHCRIDNRNNAHYTGHTGRRKEEVDNNGWQIDNEHVDETANDGEHCGRAKTTKA</sequence>
<feature type="region of interest" description="Disordered" evidence="1">
    <location>
        <begin position="213"/>
        <end position="245"/>
    </location>
</feature>
<dbReference type="AlphaFoldDB" id="A0A1I8FUD8"/>